<comment type="caution">
    <text evidence="1">The sequence shown here is derived from an EMBL/GenBank/DDBJ whole genome shotgun (WGS) entry which is preliminary data.</text>
</comment>
<proteinExistence type="predicted"/>
<dbReference type="EMBL" id="BGPR01007329">
    <property type="protein sequence ID" value="GBN26028.1"/>
    <property type="molecule type" value="Genomic_DNA"/>
</dbReference>
<evidence type="ECO:0000313" key="1">
    <source>
        <dbReference type="EMBL" id="GBN26028.1"/>
    </source>
</evidence>
<keyword evidence="2" id="KW-1185">Reference proteome</keyword>
<protein>
    <submittedName>
        <fullName evidence="1">Uncharacterized protein</fullName>
    </submittedName>
</protein>
<evidence type="ECO:0000313" key="2">
    <source>
        <dbReference type="Proteomes" id="UP000499080"/>
    </source>
</evidence>
<sequence>MTRKRMISFQTFTSGFQLPMFEKAIKIFSMLRQLRILLHKLQTKSKVPLQHQQCHQLMSRLTTHQRQMFSWTVLQRGVQQFQQARDKFLDVPIESDVLQRDLIFKKGRDMVSKTCATQVNCNRTRMVCETLRDSPRVCGLLCPDW</sequence>
<gene>
    <name evidence="1" type="ORF">AVEN_86870_1</name>
</gene>
<organism evidence="1 2">
    <name type="scientific">Araneus ventricosus</name>
    <name type="common">Orbweaver spider</name>
    <name type="synonym">Epeira ventricosa</name>
    <dbReference type="NCBI Taxonomy" id="182803"/>
    <lineage>
        <taxon>Eukaryota</taxon>
        <taxon>Metazoa</taxon>
        <taxon>Ecdysozoa</taxon>
        <taxon>Arthropoda</taxon>
        <taxon>Chelicerata</taxon>
        <taxon>Arachnida</taxon>
        <taxon>Araneae</taxon>
        <taxon>Araneomorphae</taxon>
        <taxon>Entelegynae</taxon>
        <taxon>Araneoidea</taxon>
        <taxon>Araneidae</taxon>
        <taxon>Araneus</taxon>
    </lineage>
</organism>
<name>A0A4Y2MFX0_ARAVE</name>
<dbReference type="AlphaFoldDB" id="A0A4Y2MFX0"/>
<accession>A0A4Y2MFX0</accession>
<dbReference type="Proteomes" id="UP000499080">
    <property type="component" value="Unassembled WGS sequence"/>
</dbReference>
<reference evidence="1 2" key="1">
    <citation type="journal article" date="2019" name="Sci. Rep.">
        <title>Orb-weaving spider Araneus ventricosus genome elucidates the spidroin gene catalogue.</title>
        <authorList>
            <person name="Kono N."/>
            <person name="Nakamura H."/>
            <person name="Ohtoshi R."/>
            <person name="Moran D.A.P."/>
            <person name="Shinohara A."/>
            <person name="Yoshida Y."/>
            <person name="Fujiwara M."/>
            <person name="Mori M."/>
            <person name="Tomita M."/>
            <person name="Arakawa K."/>
        </authorList>
    </citation>
    <scope>NUCLEOTIDE SEQUENCE [LARGE SCALE GENOMIC DNA]</scope>
</reference>